<protein>
    <submittedName>
        <fullName evidence="2">Uncharacterized protein</fullName>
    </submittedName>
</protein>
<dbReference type="OrthoDB" id="5871012at2759"/>
<gene>
    <name evidence="2" type="ORF">ANCCAN_17133</name>
</gene>
<keyword evidence="3" id="KW-1185">Reference proteome</keyword>
<evidence type="ECO:0000313" key="2">
    <source>
        <dbReference type="EMBL" id="RCN36977.1"/>
    </source>
</evidence>
<feature type="compositionally biased region" description="Polar residues" evidence="1">
    <location>
        <begin position="69"/>
        <end position="79"/>
    </location>
</feature>
<dbReference type="EMBL" id="JOJR01000509">
    <property type="protein sequence ID" value="RCN36977.1"/>
    <property type="molecule type" value="Genomic_DNA"/>
</dbReference>
<accession>A0A368G313</accession>
<name>A0A368G313_ANCCA</name>
<proteinExistence type="predicted"/>
<feature type="region of interest" description="Disordered" evidence="1">
    <location>
        <begin position="26"/>
        <end position="83"/>
    </location>
</feature>
<evidence type="ECO:0000313" key="3">
    <source>
        <dbReference type="Proteomes" id="UP000252519"/>
    </source>
</evidence>
<sequence>MIASLGRRVYSIEDMKGIAMQQRSFSAEDTSCDKENQFDGTSAETDVSRKEIDDNDSTERNDGVDFSVNDASTDTNSCEGTDRTERTLIPEEDQSETLDAAGIENTREEEIRRIEEAAYTLTDGVELPRASDLAVTFADDENCESFRFWLRTINWILPELISICFVFYMD</sequence>
<dbReference type="Proteomes" id="UP000252519">
    <property type="component" value="Unassembled WGS sequence"/>
</dbReference>
<organism evidence="2 3">
    <name type="scientific">Ancylostoma caninum</name>
    <name type="common">Dog hookworm</name>
    <dbReference type="NCBI Taxonomy" id="29170"/>
    <lineage>
        <taxon>Eukaryota</taxon>
        <taxon>Metazoa</taxon>
        <taxon>Ecdysozoa</taxon>
        <taxon>Nematoda</taxon>
        <taxon>Chromadorea</taxon>
        <taxon>Rhabditida</taxon>
        <taxon>Rhabditina</taxon>
        <taxon>Rhabditomorpha</taxon>
        <taxon>Strongyloidea</taxon>
        <taxon>Ancylostomatidae</taxon>
        <taxon>Ancylostomatinae</taxon>
        <taxon>Ancylostoma</taxon>
    </lineage>
</organism>
<comment type="caution">
    <text evidence="2">The sequence shown here is derived from an EMBL/GenBank/DDBJ whole genome shotgun (WGS) entry which is preliminary data.</text>
</comment>
<dbReference type="AlphaFoldDB" id="A0A368G313"/>
<evidence type="ECO:0000256" key="1">
    <source>
        <dbReference type="SAM" id="MobiDB-lite"/>
    </source>
</evidence>
<feature type="compositionally biased region" description="Basic and acidic residues" evidence="1">
    <location>
        <begin position="46"/>
        <end position="63"/>
    </location>
</feature>
<reference evidence="2 3" key="1">
    <citation type="submission" date="2014-10" db="EMBL/GenBank/DDBJ databases">
        <title>Draft genome of the hookworm Ancylostoma caninum.</title>
        <authorList>
            <person name="Mitreva M."/>
        </authorList>
    </citation>
    <scope>NUCLEOTIDE SEQUENCE [LARGE SCALE GENOMIC DNA]</scope>
    <source>
        <strain evidence="2 3">Baltimore</strain>
    </source>
</reference>